<keyword evidence="2" id="KW-1185">Reference proteome</keyword>
<proteinExistence type="predicted"/>
<accession>M5RZW2</accession>
<gene>
    <name evidence="1" type="ORF">RMSM_02130</name>
</gene>
<sequence>MRLKALRRYFDRFWTLLGLNCQPFFLNMTSPAVKISKLGQIHTTNSFS</sequence>
<comment type="caution">
    <text evidence="1">The sequence shown here is derived from an EMBL/GenBank/DDBJ whole genome shotgun (WGS) entry which is preliminary data.</text>
</comment>
<dbReference type="EMBL" id="ANOG01000298">
    <property type="protein sequence ID" value="EMI20942.1"/>
    <property type="molecule type" value="Genomic_DNA"/>
</dbReference>
<dbReference type="AlphaFoldDB" id="M5RZW2"/>
<name>M5RZW2_9BACT</name>
<reference evidence="1 2" key="1">
    <citation type="journal article" date="2013" name="Mar. Genomics">
        <title>Expression of sulfatases in Rhodopirellula baltica and the diversity of sulfatases in the genus Rhodopirellula.</title>
        <authorList>
            <person name="Wegner C.E."/>
            <person name="Richter-Heitmann T."/>
            <person name="Klindworth A."/>
            <person name="Klockow C."/>
            <person name="Richter M."/>
            <person name="Achstetter T."/>
            <person name="Glockner F.O."/>
            <person name="Harder J."/>
        </authorList>
    </citation>
    <scope>NUCLEOTIDE SEQUENCE [LARGE SCALE GENOMIC DNA]</scope>
    <source>
        <strain evidence="1 2">SM1</strain>
    </source>
</reference>
<evidence type="ECO:0000313" key="1">
    <source>
        <dbReference type="EMBL" id="EMI20942.1"/>
    </source>
</evidence>
<organism evidence="1 2">
    <name type="scientific">Rhodopirellula maiorica SM1</name>
    <dbReference type="NCBI Taxonomy" id="1265738"/>
    <lineage>
        <taxon>Bacteria</taxon>
        <taxon>Pseudomonadati</taxon>
        <taxon>Planctomycetota</taxon>
        <taxon>Planctomycetia</taxon>
        <taxon>Pirellulales</taxon>
        <taxon>Pirellulaceae</taxon>
        <taxon>Novipirellula</taxon>
    </lineage>
</organism>
<protein>
    <submittedName>
        <fullName evidence="1">Uncharacterized protein</fullName>
    </submittedName>
</protein>
<dbReference type="Proteomes" id="UP000011991">
    <property type="component" value="Unassembled WGS sequence"/>
</dbReference>
<evidence type="ECO:0000313" key="2">
    <source>
        <dbReference type="Proteomes" id="UP000011991"/>
    </source>
</evidence>